<dbReference type="RefSeq" id="XP_014665285.1">
    <property type="nucleotide sequence ID" value="XM_014809799.1"/>
</dbReference>
<keyword evidence="3" id="KW-0256">Endoplasmic reticulum</keyword>
<proteinExistence type="predicted"/>
<dbReference type="InterPro" id="IPR012913">
    <property type="entry name" value="OS9-like_dom"/>
</dbReference>
<accession>A0ABM1DZB4</accession>
<dbReference type="PANTHER" id="PTHR15414">
    <property type="entry name" value="OS-9-RELATED"/>
    <property type="match status" value="1"/>
</dbReference>
<evidence type="ECO:0000256" key="2">
    <source>
        <dbReference type="ARBA" id="ARBA00022729"/>
    </source>
</evidence>
<feature type="domain" description="MRH" evidence="8">
    <location>
        <begin position="110"/>
        <end position="237"/>
    </location>
</feature>
<evidence type="ECO:0000256" key="1">
    <source>
        <dbReference type="ARBA" id="ARBA00004240"/>
    </source>
</evidence>
<evidence type="ECO:0000256" key="5">
    <source>
        <dbReference type="ARBA" id="ARBA00037585"/>
    </source>
</evidence>
<keyword evidence="9" id="KW-1185">Reference proteome</keyword>
<evidence type="ECO:0000256" key="6">
    <source>
        <dbReference type="ARBA" id="ARBA00041108"/>
    </source>
</evidence>
<evidence type="ECO:0000256" key="4">
    <source>
        <dbReference type="ARBA" id="ARBA00023157"/>
    </source>
</evidence>
<keyword evidence="2" id="KW-0732">Signal</keyword>
<keyword evidence="4" id="KW-1015">Disulfide bond</keyword>
<gene>
    <name evidence="10" type="primary">LOC106807466</name>
</gene>
<dbReference type="Pfam" id="PF07915">
    <property type="entry name" value="PRKCSH"/>
    <property type="match status" value="2"/>
</dbReference>
<evidence type="ECO:0000259" key="8">
    <source>
        <dbReference type="PROSITE" id="PS51914"/>
    </source>
</evidence>
<reference evidence="10" key="1">
    <citation type="submission" date="2025-08" db="UniProtKB">
        <authorList>
            <consortium name="RefSeq"/>
        </authorList>
    </citation>
    <scope>IDENTIFICATION</scope>
</reference>
<evidence type="ECO:0000256" key="3">
    <source>
        <dbReference type="ARBA" id="ARBA00022824"/>
    </source>
</evidence>
<dbReference type="PANTHER" id="PTHR15414:SF0">
    <property type="entry name" value="ENDOPLASMIC RETICULUM LECTIN 1"/>
    <property type="match status" value="1"/>
</dbReference>
<evidence type="ECO:0000313" key="9">
    <source>
        <dbReference type="Proteomes" id="UP000695022"/>
    </source>
</evidence>
<dbReference type="InterPro" id="IPR045149">
    <property type="entry name" value="OS-9-like"/>
</dbReference>
<dbReference type="InterPro" id="IPR009011">
    <property type="entry name" value="Man6P_isomerase_rcpt-bd_dom_sf"/>
</dbReference>
<dbReference type="Gene3D" id="2.70.130.10">
    <property type="entry name" value="Mannose-6-phosphate receptor binding domain"/>
    <property type="match status" value="2"/>
</dbReference>
<comment type="function">
    <text evidence="5">Probable lectin that binds selectively to improperly folded lumenal proteins. May function in endoplasmic reticulum quality control and endoplasmic reticulum-associated degradation (ERAD) of both non-glycosylated proteins and glycoproteins.</text>
</comment>
<feature type="domain" description="MRH" evidence="8">
    <location>
        <begin position="318"/>
        <end position="443"/>
    </location>
</feature>
<name>A0ABM1DZB4_PRICU</name>
<dbReference type="SUPFAM" id="SSF50911">
    <property type="entry name" value="Mannose 6-phosphate receptor domain"/>
    <property type="match status" value="2"/>
</dbReference>
<dbReference type="PROSITE" id="PS51914">
    <property type="entry name" value="MRH"/>
    <property type="match status" value="2"/>
</dbReference>
<sequence length="459" mass="53253">MLFVQIIQCFCCVLFCYVLCVTGTFKQFDDTILYRPVWPGPFQERVNQLHVSGDLDPDKIVLISTPDNEKYHCIIPEVPEKKDDEKDNVGHTSYEGKTLAEMMEELIIANACSYRLEQYWTYELCHGLYLRQYHEEKEDGKKTHLQEYILGRFSDKKYKDLFPEMEKPKSRKILKAETKYLFMNMTDGTKCDLTDKLRTTLVYYICKEKGRNEIAHFKETSTCEYEVVIATSFLCEHPYFRKAKDPVHEIECLAMENSPVIPKSLKLQNEMAAKSTSQYNKQTSLPRMHGKSQVVEVAPQIHTIPTDQDLIRNFLSGAHCLTGGRGWWKYEFCYGKHVYQFHQDKNQDRTNILLGTWNMESHVNWLDAFPQKKIVSGTKPKYVSHYFSSGDICDISGKARAVEVKLKCKDTVSQSPDYVSLYLLEPRPCEYILGVESPIICPLLEKADNYGIFPIDSEE</sequence>
<comment type="subcellular location">
    <subcellularLocation>
        <location evidence="1">Endoplasmic reticulum</location>
    </subcellularLocation>
</comment>
<protein>
    <recommendedName>
        <fullName evidence="6">Endoplasmic reticulum lectin 1</fullName>
    </recommendedName>
    <alternativeName>
        <fullName evidence="7">ER lectin</fullName>
    </alternativeName>
</protein>
<organism evidence="9 10">
    <name type="scientific">Priapulus caudatus</name>
    <name type="common">Priapulid worm</name>
    <dbReference type="NCBI Taxonomy" id="37621"/>
    <lineage>
        <taxon>Eukaryota</taxon>
        <taxon>Metazoa</taxon>
        <taxon>Ecdysozoa</taxon>
        <taxon>Scalidophora</taxon>
        <taxon>Priapulida</taxon>
        <taxon>Priapulimorpha</taxon>
        <taxon>Priapulimorphida</taxon>
        <taxon>Priapulidae</taxon>
        <taxon>Priapulus</taxon>
    </lineage>
</organism>
<dbReference type="Proteomes" id="UP000695022">
    <property type="component" value="Unplaced"/>
</dbReference>
<dbReference type="GeneID" id="106807466"/>
<evidence type="ECO:0000313" key="10">
    <source>
        <dbReference type="RefSeq" id="XP_014665285.1"/>
    </source>
</evidence>
<dbReference type="InterPro" id="IPR044865">
    <property type="entry name" value="MRH_dom"/>
</dbReference>
<evidence type="ECO:0000256" key="7">
    <source>
        <dbReference type="ARBA" id="ARBA00041661"/>
    </source>
</evidence>